<proteinExistence type="predicted"/>
<comment type="caution">
    <text evidence="2">The sequence shown here is derived from an EMBL/GenBank/DDBJ whole genome shotgun (WGS) entry which is preliminary data.</text>
</comment>
<protein>
    <recommendedName>
        <fullName evidence="4">DUF4369 domain-containing protein</fullName>
    </recommendedName>
</protein>
<feature type="signal peptide" evidence="1">
    <location>
        <begin position="1"/>
        <end position="20"/>
    </location>
</feature>
<gene>
    <name evidence="2" type="ORF">A3860_06860</name>
</gene>
<dbReference type="EMBL" id="LVYD01000091">
    <property type="protein sequence ID" value="OQP58938.1"/>
    <property type="molecule type" value="Genomic_DNA"/>
</dbReference>
<dbReference type="Proteomes" id="UP000192796">
    <property type="component" value="Unassembled WGS sequence"/>
</dbReference>
<keyword evidence="3" id="KW-1185">Reference proteome</keyword>
<evidence type="ECO:0000313" key="2">
    <source>
        <dbReference type="EMBL" id="OQP58938.1"/>
    </source>
</evidence>
<accession>A0A1V9FKR3</accession>
<evidence type="ECO:0000256" key="1">
    <source>
        <dbReference type="SAM" id="SignalP"/>
    </source>
</evidence>
<dbReference type="RefSeq" id="WP_081155122.1">
    <property type="nucleotide sequence ID" value="NZ_LVYD01000091.1"/>
</dbReference>
<evidence type="ECO:0008006" key="4">
    <source>
        <dbReference type="Google" id="ProtNLM"/>
    </source>
</evidence>
<name>A0A1V9FKR3_9BACT</name>
<dbReference type="AlphaFoldDB" id="A0A1V9FKR3"/>
<evidence type="ECO:0000313" key="3">
    <source>
        <dbReference type="Proteomes" id="UP000192796"/>
    </source>
</evidence>
<feature type="chain" id="PRO_5013342957" description="DUF4369 domain-containing protein" evidence="1">
    <location>
        <begin position="21"/>
        <end position="149"/>
    </location>
</feature>
<keyword evidence="1" id="KW-0732">Signal</keyword>
<reference evidence="2 3" key="1">
    <citation type="submission" date="2016-03" db="EMBL/GenBank/DDBJ databases">
        <title>Niastella vici sp. nov., isolated from farmland soil.</title>
        <authorList>
            <person name="Chen L."/>
            <person name="Wang D."/>
            <person name="Yang S."/>
            <person name="Wang G."/>
        </authorList>
    </citation>
    <scope>NUCLEOTIDE SEQUENCE [LARGE SCALE GENOMIC DNA]</scope>
    <source>
        <strain evidence="2 3">DJ57</strain>
    </source>
</reference>
<sequence>MKKQLSILLFVTSFSANIKAQDSTSLFFEQRKIILPNCKSSCRITLYDSLFFVTIIDIGKSKYFYIKQRIQDTLTIESGQLGLYNISNNSFLLREGIWALEGISEKVLFDNFGKLGILDEVKVQLKSEMYEGFEKRKKKTIRRASKKSY</sequence>
<dbReference type="OrthoDB" id="9852190at2"/>
<organism evidence="2 3">
    <name type="scientific">Niastella vici</name>
    <dbReference type="NCBI Taxonomy" id="1703345"/>
    <lineage>
        <taxon>Bacteria</taxon>
        <taxon>Pseudomonadati</taxon>
        <taxon>Bacteroidota</taxon>
        <taxon>Chitinophagia</taxon>
        <taxon>Chitinophagales</taxon>
        <taxon>Chitinophagaceae</taxon>
        <taxon>Niastella</taxon>
    </lineage>
</organism>